<feature type="transmembrane region" description="Helical" evidence="1">
    <location>
        <begin position="145"/>
        <end position="169"/>
    </location>
</feature>
<feature type="transmembrane region" description="Helical" evidence="1">
    <location>
        <begin position="114"/>
        <end position="133"/>
    </location>
</feature>
<keyword evidence="1" id="KW-0472">Membrane</keyword>
<feature type="transmembrane region" description="Helical" evidence="1">
    <location>
        <begin position="40"/>
        <end position="59"/>
    </location>
</feature>
<keyword evidence="3" id="KW-1185">Reference proteome</keyword>
<gene>
    <name evidence="2" type="ORF">TL10_03750</name>
</gene>
<protein>
    <submittedName>
        <fullName evidence="2">Uncharacterized protein</fullName>
    </submittedName>
</protein>
<proteinExistence type="predicted"/>
<dbReference type="STRING" id="280871.TL10_03750"/>
<dbReference type="AlphaFoldDB" id="A0A0D1JZW9"/>
<keyword evidence="1" id="KW-0812">Transmembrane</keyword>
<organism evidence="2 3">
    <name type="scientific">Mycolicibacterium llatzerense</name>
    <dbReference type="NCBI Taxonomy" id="280871"/>
    <lineage>
        <taxon>Bacteria</taxon>
        <taxon>Bacillati</taxon>
        <taxon>Actinomycetota</taxon>
        <taxon>Actinomycetes</taxon>
        <taxon>Mycobacteriales</taxon>
        <taxon>Mycobacteriaceae</taxon>
        <taxon>Mycolicibacterium</taxon>
    </lineage>
</organism>
<evidence type="ECO:0000313" key="2">
    <source>
        <dbReference type="EMBL" id="KIU18174.1"/>
    </source>
</evidence>
<feature type="transmembrane region" description="Helical" evidence="1">
    <location>
        <begin position="16"/>
        <end position="33"/>
    </location>
</feature>
<dbReference type="EMBL" id="JXST01000004">
    <property type="protein sequence ID" value="KIU18174.1"/>
    <property type="molecule type" value="Genomic_DNA"/>
</dbReference>
<feature type="transmembrane region" description="Helical" evidence="1">
    <location>
        <begin position="88"/>
        <end position="107"/>
    </location>
</feature>
<dbReference type="PATRIC" id="fig|280871.6.peg.762"/>
<name>A0A0D1JZW9_9MYCO</name>
<comment type="caution">
    <text evidence="2">The sequence shown here is derived from an EMBL/GenBank/DDBJ whole genome shotgun (WGS) entry which is preliminary data.</text>
</comment>
<reference evidence="2 3" key="1">
    <citation type="submission" date="2015-01" db="EMBL/GenBank/DDBJ databases">
        <title>Genome sequence of Mycobacterium llatzerense and Mycobacterium immunogenum recovered from brain abscess.</title>
        <authorList>
            <person name="Greninger A.L."/>
            <person name="Langelier C."/>
            <person name="Cunningham G."/>
            <person name="Chiu C.Y."/>
            <person name="Miller S."/>
        </authorList>
    </citation>
    <scope>NUCLEOTIDE SEQUENCE [LARGE SCALE GENOMIC DNA]</scope>
    <source>
        <strain evidence="2 3">CLUC14</strain>
    </source>
</reference>
<keyword evidence="1" id="KW-1133">Transmembrane helix</keyword>
<sequence>MAFAAFRDDKDYARPTFWTGAAITTAAAIAIGLPRGWTETLGGIAFSAGCIWFIAYIHTRFITFGGRTWTFYSEERQPYGSHASTPKMWWVFVLAAIVFSYPVYAFANNRDHAWELVAYVAITPLAGARFGYLDRLLNNPVAAGQYLQFAFLSILTVGLFPAGYLAMYYGGRRFIAKQQEHGRHSRR</sequence>
<dbReference type="Proteomes" id="UP000032221">
    <property type="component" value="Unassembled WGS sequence"/>
</dbReference>
<evidence type="ECO:0000313" key="3">
    <source>
        <dbReference type="Proteomes" id="UP000032221"/>
    </source>
</evidence>
<accession>A0A0D1JZW9</accession>
<evidence type="ECO:0000256" key="1">
    <source>
        <dbReference type="SAM" id="Phobius"/>
    </source>
</evidence>